<dbReference type="Proteomes" id="UP000199076">
    <property type="component" value="Unassembled WGS sequence"/>
</dbReference>
<feature type="domain" description="Amidohydrolase-related" evidence="1">
    <location>
        <begin position="101"/>
        <end position="316"/>
    </location>
</feature>
<evidence type="ECO:0000259" key="1">
    <source>
        <dbReference type="Pfam" id="PF04909"/>
    </source>
</evidence>
<dbReference type="EMBL" id="FNBK01000007">
    <property type="protein sequence ID" value="SDF60121.1"/>
    <property type="molecule type" value="Genomic_DNA"/>
</dbReference>
<name>A0A1G7MEK3_9EURY</name>
<evidence type="ECO:0000313" key="3">
    <source>
        <dbReference type="Proteomes" id="UP000199076"/>
    </source>
</evidence>
<accession>A0A1G7MEK3</accession>
<organism evidence="2 3">
    <name type="scientific">Halorientalis regularis</name>
    <dbReference type="NCBI Taxonomy" id="660518"/>
    <lineage>
        <taxon>Archaea</taxon>
        <taxon>Methanobacteriati</taxon>
        <taxon>Methanobacteriota</taxon>
        <taxon>Stenosarchaea group</taxon>
        <taxon>Halobacteria</taxon>
        <taxon>Halobacteriales</taxon>
        <taxon>Haloarculaceae</taxon>
        <taxon>Halorientalis</taxon>
    </lineage>
</organism>
<dbReference type="RefSeq" id="WP_092692001.1">
    <property type="nucleotide sequence ID" value="NZ_FNBK01000007.1"/>
</dbReference>
<sequence length="354" mass="39678">MTSLDDVFVADAVSHAYNLHPSNYAIERYAQPVVDLMTGQEKAMPEGYQRTEESFLTDWDPQVTANMLFRESQVDFTVFHPQSITIFEDGLTALEKGERFVDEHPDRSAPLASVDIIGMDDPGDELERQVERFGAHGVKVYPSYWSDDGHHGFQMDDPEQAFPLWERAADLGLDVIAVHKAVPFGNVPLDPYRVEDVTEAAESFPDLNFEIVHGGFILAEETGYRIAEHDNVYVNLEITAADAATRPEAFVETMENLLWAGGKAATDKIMWGCGTPQYHPRLLLESFWNLDFPEMDSRDGKFTITEADKRKMVGANLAEAHGFDVDELQASIGDDEYIGDLEEPYSTTPFEVVA</sequence>
<dbReference type="PANTHER" id="PTHR42889">
    <property type="entry name" value="BLR3681 PROTEIN"/>
    <property type="match status" value="1"/>
</dbReference>
<gene>
    <name evidence="2" type="ORF">SAMN05216218_107240</name>
</gene>
<dbReference type="InterPro" id="IPR006680">
    <property type="entry name" value="Amidohydro-rel"/>
</dbReference>
<dbReference type="GO" id="GO:0016787">
    <property type="term" value="F:hydrolase activity"/>
    <property type="evidence" value="ECO:0007669"/>
    <property type="project" value="InterPro"/>
</dbReference>
<dbReference type="Gene3D" id="3.20.20.140">
    <property type="entry name" value="Metal-dependent hydrolases"/>
    <property type="match status" value="1"/>
</dbReference>
<dbReference type="OrthoDB" id="34429at2157"/>
<keyword evidence="3" id="KW-1185">Reference proteome</keyword>
<dbReference type="PANTHER" id="PTHR42889:SF1">
    <property type="entry name" value="BLR3681 PROTEIN"/>
    <property type="match status" value="1"/>
</dbReference>
<dbReference type="STRING" id="660518.SAMN05216218_107240"/>
<evidence type="ECO:0000313" key="2">
    <source>
        <dbReference type="EMBL" id="SDF60121.1"/>
    </source>
</evidence>
<dbReference type="AlphaFoldDB" id="A0A1G7MEK3"/>
<dbReference type="SUPFAM" id="SSF51556">
    <property type="entry name" value="Metallo-dependent hydrolases"/>
    <property type="match status" value="1"/>
</dbReference>
<reference evidence="3" key="1">
    <citation type="submission" date="2016-10" db="EMBL/GenBank/DDBJ databases">
        <authorList>
            <person name="Varghese N."/>
            <person name="Submissions S."/>
        </authorList>
    </citation>
    <scope>NUCLEOTIDE SEQUENCE [LARGE SCALE GENOMIC DNA]</scope>
    <source>
        <strain evidence="3">IBRC-M 10760</strain>
    </source>
</reference>
<protein>
    <recommendedName>
        <fullName evidence="1">Amidohydrolase-related domain-containing protein</fullName>
    </recommendedName>
</protein>
<dbReference type="InterPro" id="IPR032466">
    <property type="entry name" value="Metal_Hydrolase"/>
</dbReference>
<proteinExistence type="predicted"/>
<dbReference type="Pfam" id="PF04909">
    <property type="entry name" value="Amidohydro_2"/>
    <property type="match status" value="1"/>
</dbReference>